<keyword evidence="2" id="KW-0378">Hydrolase</keyword>
<evidence type="ECO:0000256" key="2">
    <source>
        <dbReference type="ARBA" id="ARBA00022801"/>
    </source>
</evidence>
<protein>
    <submittedName>
        <fullName evidence="4">Sulfatase-like hydrolase/transferase</fullName>
    </submittedName>
</protein>
<dbReference type="SUPFAM" id="SSF53649">
    <property type="entry name" value="Alkaline phosphatase-like"/>
    <property type="match status" value="1"/>
</dbReference>
<evidence type="ECO:0000313" key="4">
    <source>
        <dbReference type="EMBL" id="MFD3263436.1"/>
    </source>
</evidence>
<dbReference type="InterPro" id="IPR000917">
    <property type="entry name" value="Sulfatase_N"/>
</dbReference>
<keyword evidence="1" id="KW-0479">Metal-binding</keyword>
<evidence type="ECO:0000313" key="5">
    <source>
        <dbReference type="Proteomes" id="UP001598130"/>
    </source>
</evidence>
<dbReference type="PANTHER" id="PTHR45953:SF1">
    <property type="entry name" value="IDURONATE 2-SULFATASE"/>
    <property type="match status" value="1"/>
</dbReference>
<keyword evidence="5" id="KW-1185">Reference proteome</keyword>
<reference evidence="4 5" key="1">
    <citation type="submission" date="2022-09" db="EMBL/GenBank/DDBJ databases">
        <title>New species of Phenylobacterium.</title>
        <authorList>
            <person name="Mieszkin S."/>
        </authorList>
    </citation>
    <scope>NUCLEOTIDE SEQUENCE [LARGE SCALE GENOMIC DNA]</scope>
    <source>
        <strain evidence="4 5">HK31-G</strain>
    </source>
</reference>
<sequence>MRVVNILFITLDQFRGDALACAGHPVVQTPHLDRLAREGVRFARHYSQAAPCSPGRASLYTGTYQLNHRVVANGTPLDRRWDNVAKAARRAGYRPTLFGYTDQAVDPRDATGPDDPRLRSWEGVLPGFEVGLNFATHNPGVWVDWLRGLGHEVPDDYEGAVGGEPGRPAEHSLSAYHTDVLLDWIAAQDGPWFAHLSQLRPHPPYGAAGRFATMYDPADMAPPIAPAEDRHRLHDGLRRAIGAPEDPTEMAQLRAQYFGMVSEVDHQLGRLWAALEASGQWEDTFIVVTADHGEQLGDHGLIQKAGFFEESYHILNIVRDPRQPRAHGAVVDRFTENVDLLPTLCEAMGLPVPDQCDGLPLTPFLAGEDPPHWRAAAHWEFDWRGSNIAKGVQAWPWDRRLEQQNLAVLRSEEAAYVQFGDGAWLCFDLAADPTWRTPVTDTGVILAHAQAMLTWRAQHTDRTLTGLLIDNGGTGRWPASHL</sequence>
<evidence type="ECO:0000256" key="1">
    <source>
        <dbReference type="ARBA" id="ARBA00022723"/>
    </source>
</evidence>
<dbReference type="EMBL" id="JAOTJD010000007">
    <property type="protein sequence ID" value="MFD3263436.1"/>
    <property type="molecule type" value="Genomic_DNA"/>
</dbReference>
<dbReference type="InterPro" id="IPR017850">
    <property type="entry name" value="Alkaline_phosphatase_core_sf"/>
</dbReference>
<organism evidence="4 5">
    <name type="scientific">Phenylobacterium ferrooxidans</name>
    <dbReference type="NCBI Taxonomy" id="2982689"/>
    <lineage>
        <taxon>Bacteria</taxon>
        <taxon>Pseudomonadati</taxon>
        <taxon>Pseudomonadota</taxon>
        <taxon>Alphaproteobacteria</taxon>
        <taxon>Caulobacterales</taxon>
        <taxon>Caulobacteraceae</taxon>
        <taxon>Phenylobacterium</taxon>
    </lineage>
</organism>
<dbReference type="Gene3D" id="3.40.720.10">
    <property type="entry name" value="Alkaline Phosphatase, subunit A"/>
    <property type="match status" value="1"/>
</dbReference>
<dbReference type="RefSeq" id="WP_377368358.1">
    <property type="nucleotide sequence ID" value="NZ_JAOTJD010000007.1"/>
</dbReference>
<feature type="domain" description="Sulfatase N-terminal" evidence="3">
    <location>
        <begin position="5"/>
        <end position="349"/>
    </location>
</feature>
<dbReference type="Proteomes" id="UP001598130">
    <property type="component" value="Unassembled WGS sequence"/>
</dbReference>
<name>A0ABW6CNV9_9CAUL</name>
<proteinExistence type="predicted"/>
<evidence type="ECO:0000259" key="3">
    <source>
        <dbReference type="Pfam" id="PF00884"/>
    </source>
</evidence>
<accession>A0ABW6CNV9</accession>
<dbReference type="PANTHER" id="PTHR45953">
    <property type="entry name" value="IDURONATE 2-SULFATASE"/>
    <property type="match status" value="1"/>
</dbReference>
<gene>
    <name evidence="4" type="ORF">OCL97_05570</name>
</gene>
<dbReference type="Pfam" id="PF00884">
    <property type="entry name" value="Sulfatase"/>
    <property type="match status" value="1"/>
</dbReference>
<comment type="caution">
    <text evidence="4">The sequence shown here is derived from an EMBL/GenBank/DDBJ whole genome shotgun (WGS) entry which is preliminary data.</text>
</comment>